<evidence type="ECO:0000313" key="2">
    <source>
        <dbReference type="EMBL" id="CUU58877.1"/>
    </source>
</evidence>
<keyword evidence="1" id="KW-1133">Transmembrane helix</keyword>
<evidence type="ECO:0000313" key="3">
    <source>
        <dbReference type="Proteomes" id="UP000198802"/>
    </source>
</evidence>
<gene>
    <name evidence="2" type="ORF">Ga0074812_1235</name>
</gene>
<dbReference type="EMBL" id="FAOZ01000023">
    <property type="protein sequence ID" value="CUU58877.1"/>
    <property type="molecule type" value="Genomic_DNA"/>
</dbReference>
<dbReference type="Proteomes" id="UP000198802">
    <property type="component" value="Unassembled WGS sequence"/>
</dbReference>
<feature type="transmembrane region" description="Helical" evidence="1">
    <location>
        <begin position="257"/>
        <end position="279"/>
    </location>
</feature>
<dbReference type="AlphaFoldDB" id="A0A0S4QTM8"/>
<proteinExistence type="predicted"/>
<organism evidence="2 3">
    <name type="scientific">Parafrankia irregularis</name>
    <dbReference type="NCBI Taxonomy" id="795642"/>
    <lineage>
        <taxon>Bacteria</taxon>
        <taxon>Bacillati</taxon>
        <taxon>Actinomycetota</taxon>
        <taxon>Actinomycetes</taxon>
        <taxon>Frankiales</taxon>
        <taxon>Frankiaceae</taxon>
        <taxon>Parafrankia</taxon>
    </lineage>
</organism>
<evidence type="ECO:0000256" key="1">
    <source>
        <dbReference type="SAM" id="Phobius"/>
    </source>
</evidence>
<keyword evidence="3" id="KW-1185">Reference proteome</keyword>
<keyword evidence="1" id="KW-0472">Membrane</keyword>
<reference evidence="3" key="1">
    <citation type="submission" date="2015-11" db="EMBL/GenBank/DDBJ databases">
        <authorList>
            <person name="Varghese N."/>
        </authorList>
    </citation>
    <scope>NUCLEOTIDE SEQUENCE [LARGE SCALE GENOMIC DNA]</scope>
    <source>
        <strain evidence="3">DSM 45899</strain>
    </source>
</reference>
<feature type="transmembrane region" description="Helical" evidence="1">
    <location>
        <begin position="6"/>
        <end position="28"/>
    </location>
</feature>
<dbReference type="RefSeq" id="WP_091282700.1">
    <property type="nucleotide sequence ID" value="NZ_FAOZ01000023.1"/>
</dbReference>
<accession>A0A0S4QTM8</accession>
<protein>
    <submittedName>
        <fullName evidence="2">Uncharacterized protein</fullName>
    </submittedName>
</protein>
<keyword evidence="1" id="KW-0812">Transmembrane</keyword>
<feature type="transmembrane region" description="Helical" evidence="1">
    <location>
        <begin position="371"/>
        <end position="393"/>
    </location>
</feature>
<sequence length="414" mass="43718">MPDSSALDVLVGLALIFAAFSLAISRINETVLALFRYRGLRLEAELRRLLGGIRQAGGPADGPDVTAELLDGPLRVLRATGRDALPVNVADHPPVSGFWASIRRARRLRLPSYLPSTAFAQALLDLVDPPARVMLHQLRPENLPAEIPAEIRAAYQRAYDAARRVLDEQTATALHQAMPAEHPTGRVVAAALVAAVRTGAVASLEESLAALPPSPARTALTAAIVKAGGDREKIIADLARWYDDAMDRLSGWYKRHITAFLLAYAILLSAAFNLDAIAITRALWQDGTVRQAAVAAAVAEVGTAGDDVATGSGTTTGTDVTADGDATVGEAAERSIEAVRDASGLSIPVGWVDASDRRDDPREVPTSVGGWLLKIAGIAIACFALTAGAPFWFDLLGRLVNMRATGPKPRAANA</sequence>
<name>A0A0S4QTM8_9ACTN</name>